<evidence type="ECO:0000313" key="2">
    <source>
        <dbReference type="Proteomes" id="UP000199542"/>
    </source>
</evidence>
<dbReference type="AlphaFoldDB" id="A0A1G4T436"/>
<dbReference type="EMBL" id="FMTM01000008">
    <property type="protein sequence ID" value="SCW76036.1"/>
    <property type="molecule type" value="Genomic_DNA"/>
</dbReference>
<evidence type="ECO:0000313" key="1">
    <source>
        <dbReference type="EMBL" id="SCW76036.1"/>
    </source>
</evidence>
<dbReference type="Proteomes" id="UP000199542">
    <property type="component" value="Unassembled WGS sequence"/>
</dbReference>
<organism evidence="1 2">
    <name type="scientific">Rhizobium mongolense subsp. loessense</name>
    <dbReference type="NCBI Taxonomy" id="158890"/>
    <lineage>
        <taxon>Bacteria</taxon>
        <taxon>Pseudomonadati</taxon>
        <taxon>Pseudomonadota</taxon>
        <taxon>Alphaproteobacteria</taxon>
        <taxon>Hyphomicrobiales</taxon>
        <taxon>Rhizobiaceae</taxon>
        <taxon>Rhizobium/Agrobacterium group</taxon>
        <taxon>Rhizobium</taxon>
    </lineage>
</organism>
<protein>
    <submittedName>
        <fullName evidence="1">Uncharacterized protein</fullName>
    </submittedName>
</protein>
<reference evidence="1 2" key="1">
    <citation type="submission" date="2016-10" db="EMBL/GenBank/DDBJ databases">
        <authorList>
            <person name="de Groot N.N."/>
        </authorList>
    </citation>
    <scope>NUCLEOTIDE SEQUENCE [LARGE SCALE GENOMIC DNA]</scope>
    <source>
        <strain evidence="1 2">CGMCC 1.3401</strain>
    </source>
</reference>
<proteinExistence type="predicted"/>
<dbReference type="RefSeq" id="WP_208603185.1">
    <property type="nucleotide sequence ID" value="NZ_FMTM01000008.1"/>
</dbReference>
<accession>A0A1G4T436</accession>
<sequence>MTGGVECEQRRFDLRTCGHPRTHREPDWSLTYVDGEDFEETSRQWHAVMAGLSAAGTLADANGHTVVRFVEFRVQYRTAKHVAESGAILSASEQKSANGIHIGARCSKLMPALSTTVY</sequence>
<name>A0A1G4T436_9HYPH</name>
<gene>
    <name evidence="1" type="ORF">SAMN02927900_04599</name>
</gene>